<dbReference type="AlphaFoldDB" id="A0A1C6SJB2"/>
<evidence type="ECO:0000256" key="1">
    <source>
        <dbReference type="SAM" id="Phobius"/>
    </source>
</evidence>
<feature type="domain" description="DUF4190" evidence="2">
    <location>
        <begin position="36"/>
        <end position="89"/>
    </location>
</feature>
<evidence type="ECO:0000313" key="4">
    <source>
        <dbReference type="Proteomes" id="UP000199413"/>
    </source>
</evidence>
<reference evidence="4" key="1">
    <citation type="submission" date="2016-06" db="EMBL/GenBank/DDBJ databases">
        <authorList>
            <person name="Varghese N."/>
            <person name="Submissions Spin"/>
        </authorList>
    </citation>
    <scope>NUCLEOTIDE SEQUENCE [LARGE SCALE GENOMIC DNA]</scope>
    <source>
        <strain evidence="4">DSM 45431</strain>
    </source>
</reference>
<feature type="transmembrane region" description="Helical" evidence="1">
    <location>
        <begin position="75"/>
        <end position="103"/>
    </location>
</feature>
<evidence type="ECO:0000259" key="2">
    <source>
        <dbReference type="Pfam" id="PF13828"/>
    </source>
</evidence>
<keyword evidence="4" id="KW-1185">Reference proteome</keyword>
<dbReference type="EMBL" id="FMHV01000002">
    <property type="protein sequence ID" value="SCL29523.1"/>
    <property type="molecule type" value="Genomic_DNA"/>
</dbReference>
<proteinExistence type="predicted"/>
<evidence type="ECO:0000313" key="3">
    <source>
        <dbReference type="EMBL" id="SCL29523.1"/>
    </source>
</evidence>
<gene>
    <name evidence="3" type="ORF">GA0070624_3898</name>
</gene>
<dbReference type="OrthoDB" id="4374883at2"/>
<keyword evidence="1" id="KW-0472">Membrane</keyword>
<dbReference type="Pfam" id="PF13828">
    <property type="entry name" value="DUF4190"/>
    <property type="match status" value="1"/>
</dbReference>
<protein>
    <recommendedName>
        <fullName evidence="2">DUF4190 domain-containing protein</fullName>
    </recommendedName>
</protein>
<dbReference type="Proteomes" id="UP000199413">
    <property type="component" value="Unassembled WGS sequence"/>
</dbReference>
<keyword evidence="1" id="KW-0812">Transmembrane</keyword>
<name>A0A1C6SJB2_9ACTN</name>
<dbReference type="RefSeq" id="WP_091343013.1">
    <property type="nucleotide sequence ID" value="NZ_FMHV01000002.1"/>
</dbReference>
<feature type="transmembrane region" description="Helical" evidence="1">
    <location>
        <begin position="32"/>
        <end position="54"/>
    </location>
</feature>
<organism evidence="3 4">
    <name type="scientific">Micromonospora rhizosphaerae</name>
    <dbReference type="NCBI Taxonomy" id="568872"/>
    <lineage>
        <taxon>Bacteria</taxon>
        <taxon>Bacillati</taxon>
        <taxon>Actinomycetota</taxon>
        <taxon>Actinomycetes</taxon>
        <taxon>Micromonosporales</taxon>
        <taxon>Micromonosporaceae</taxon>
        <taxon>Micromonospora</taxon>
    </lineage>
</organism>
<dbReference type="STRING" id="568872.GA0070624_3898"/>
<dbReference type="InterPro" id="IPR025241">
    <property type="entry name" value="DUF4190"/>
</dbReference>
<sequence>MTDQPPTQQPPPVPGPPPGYPPYPPFAYSPPVNMYAILALVFGAMVFPPLGIYFGNKAKKQIAQTGERGVELATAGLVVGWIFTAIYGLFVLVWCGFVGTMIIGSTAGS</sequence>
<accession>A0A1C6SJB2</accession>
<keyword evidence="1" id="KW-1133">Transmembrane helix</keyword>